<protein>
    <submittedName>
        <fullName evidence="2">Uncharacterized protein</fullName>
    </submittedName>
</protein>
<accession>A0ABX2AMD1</accession>
<feature type="signal peptide" evidence="1">
    <location>
        <begin position="1"/>
        <end position="19"/>
    </location>
</feature>
<gene>
    <name evidence="2" type="ORF">HPS56_05985</name>
</gene>
<comment type="caution">
    <text evidence="2">The sequence shown here is derived from an EMBL/GenBank/DDBJ whole genome shotgun (WGS) entry which is preliminary data.</text>
</comment>
<proteinExistence type="predicted"/>
<feature type="chain" id="PRO_5046561359" evidence="1">
    <location>
        <begin position="20"/>
        <end position="586"/>
    </location>
</feature>
<dbReference type="RefSeq" id="WP_172275250.1">
    <property type="nucleotide sequence ID" value="NZ_CASGMU010000003.1"/>
</dbReference>
<reference evidence="2 3" key="1">
    <citation type="submission" date="2020-05" db="EMBL/GenBank/DDBJ databases">
        <title>Distinct polysaccharide utilization as determinants for interspecies competition between intestinal Prevotella spp.</title>
        <authorList>
            <person name="Galvez E.J.C."/>
            <person name="Iljazovic A."/>
            <person name="Strowig T."/>
        </authorList>
    </citation>
    <scope>NUCLEOTIDE SEQUENCE [LARGE SCALE GENOMIC DNA]</scope>
    <source>
        <strain evidence="2 3">PMUR</strain>
    </source>
</reference>
<keyword evidence="1" id="KW-0732">Signal</keyword>
<dbReference type="Proteomes" id="UP000714420">
    <property type="component" value="Unassembled WGS sequence"/>
</dbReference>
<keyword evidence="3" id="KW-1185">Reference proteome</keyword>
<name>A0ABX2AMD1_9BACT</name>
<sequence>MKKILLTSAALIFAAAGFAQTGGKADVTSVRELPMHMSKKSFADPNEPVIRRSAKTGTYYVPTGGLWSGFGLDGMGRGYSCYTVAPFADYTFVNMMRSPLNGKWSINGKEMEGDANGNYVGNYSPGGTFYAPELANGNDTWNFGANNVFGMRQNAAFLQGIVLTDSIWCLYPTDDHAWSLDNGQYYSNTYSFGSLGSHFLYGSGDYNTEAMETKSYAASQAYAAFTSPLYVEQFVVDGLSTTQPIAEGDTLWAYITSVDTTISKTSGVPIYTDGEEIYETLFATHVDTLDFQSVVNYQGVTYYKGKVLFYKRTVDDFGNETIEPFVIPAGRNFTVTIKGFHKPTIDLGIQGLEMPEEDHVAVNGVVQTYDFLNDQPGYVTWYTGLTMKCAFVGMFDGVDVVENGFFNNEPADINYNVLKISDDGQTCSTYKYENTDNDLGGALVGTATYWFDEMDNSNYEVEEVSGKNDISWITNTMVSTEYYERWNGYNLVAFKAQPLGGVKGRGALLRVAGKGVESDWLYVVQGDYTPEQVYEDYLANGGENAIEGITVDGASENAAIYNLNGVRVSKDTKGMLIQNGKKFINR</sequence>
<evidence type="ECO:0000313" key="3">
    <source>
        <dbReference type="Proteomes" id="UP000714420"/>
    </source>
</evidence>
<organism evidence="2 3">
    <name type="scientific">Xylanibacter muris</name>
    <dbReference type="NCBI Taxonomy" id="2736290"/>
    <lineage>
        <taxon>Bacteria</taxon>
        <taxon>Pseudomonadati</taxon>
        <taxon>Bacteroidota</taxon>
        <taxon>Bacteroidia</taxon>
        <taxon>Bacteroidales</taxon>
        <taxon>Prevotellaceae</taxon>
        <taxon>Xylanibacter</taxon>
    </lineage>
</organism>
<evidence type="ECO:0000313" key="2">
    <source>
        <dbReference type="EMBL" id="NPD91905.1"/>
    </source>
</evidence>
<dbReference type="EMBL" id="JABKKF010000004">
    <property type="protein sequence ID" value="NPD91905.1"/>
    <property type="molecule type" value="Genomic_DNA"/>
</dbReference>
<evidence type="ECO:0000256" key="1">
    <source>
        <dbReference type="SAM" id="SignalP"/>
    </source>
</evidence>